<evidence type="ECO:0000313" key="2">
    <source>
        <dbReference type="EMBL" id="SDL02237.1"/>
    </source>
</evidence>
<evidence type="ECO:0000256" key="1">
    <source>
        <dbReference type="SAM" id="MobiDB-lite"/>
    </source>
</evidence>
<evidence type="ECO:0000313" key="3">
    <source>
        <dbReference type="Proteomes" id="UP000198510"/>
    </source>
</evidence>
<dbReference type="Proteomes" id="UP000198510">
    <property type="component" value="Unassembled WGS sequence"/>
</dbReference>
<proteinExistence type="predicted"/>
<sequence length="44" mass="5057">MRRRLVYWGLMLAVSMTALDSCKTHKKGRQQPRKGPIPCPVKDC</sequence>
<dbReference type="AlphaFoldDB" id="A0A1G9GNK8"/>
<dbReference type="STRING" id="1075417.SAMN05421823_104167"/>
<reference evidence="2 3" key="1">
    <citation type="submission" date="2016-10" db="EMBL/GenBank/DDBJ databases">
        <authorList>
            <person name="de Groot N.N."/>
        </authorList>
    </citation>
    <scope>NUCLEOTIDE SEQUENCE [LARGE SCALE GENOMIC DNA]</scope>
    <source>
        <strain evidence="2 3">DSM 25186</strain>
    </source>
</reference>
<feature type="region of interest" description="Disordered" evidence="1">
    <location>
        <begin position="24"/>
        <end position="44"/>
    </location>
</feature>
<protein>
    <submittedName>
        <fullName evidence="2">Uncharacterized protein</fullName>
    </submittedName>
</protein>
<accession>A0A1G9GNK8</accession>
<feature type="compositionally biased region" description="Pro residues" evidence="1">
    <location>
        <begin position="35"/>
        <end position="44"/>
    </location>
</feature>
<keyword evidence="3" id="KW-1185">Reference proteome</keyword>
<gene>
    <name evidence="2" type="ORF">SAMN05421823_104167</name>
</gene>
<organism evidence="2 3">
    <name type="scientific">Catalinimonas alkaloidigena</name>
    <dbReference type="NCBI Taxonomy" id="1075417"/>
    <lineage>
        <taxon>Bacteria</taxon>
        <taxon>Pseudomonadati</taxon>
        <taxon>Bacteroidota</taxon>
        <taxon>Cytophagia</taxon>
        <taxon>Cytophagales</taxon>
        <taxon>Catalimonadaceae</taxon>
        <taxon>Catalinimonas</taxon>
    </lineage>
</organism>
<dbReference type="EMBL" id="FNFO01000004">
    <property type="protein sequence ID" value="SDL02237.1"/>
    <property type="molecule type" value="Genomic_DNA"/>
</dbReference>
<name>A0A1G9GNK8_9BACT</name>